<dbReference type="EMBL" id="SOAW01000002">
    <property type="protein sequence ID" value="TDT31128.1"/>
    <property type="molecule type" value="Genomic_DNA"/>
</dbReference>
<reference evidence="2 3" key="1">
    <citation type="submission" date="2019-03" db="EMBL/GenBank/DDBJ databases">
        <title>Genomic Encyclopedia of Archaeal and Bacterial Type Strains, Phase II (KMG-II): from individual species to whole genera.</title>
        <authorList>
            <person name="Goeker M."/>
        </authorList>
    </citation>
    <scope>NUCLEOTIDE SEQUENCE [LARGE SCALE GENOMIC DNA]</scope>
    <source>
        <strain evidence="2 3">DSM 24323</strain>
    </source>
</reference>
<keyword evidence="3" id="KW-1185">Reference proteome</keyword>
<keyword evidence="2" id="KW-0255">Endonuclease</keyword>
<gene>
    <name evidence="2" type="ORF">CLV29_2541</name>
</gene>
<keyword evidence="2" id="KW-0540">Nuclease</keyword>
<dbReference type="Gene3D" id="3.90.320.10">
    <property type="match status" value="1"/>
</dbReference>
<evidence type="ECO:0000259" key="1">
    <source>
        <dbReference type="Pfam" id="PF09588"/>
    </source>
</evidence>
<dbReference type="InterPro" id="IPR011604">
    <property type="entry name" value="PDDEXK-like_dom_sf"/>
</dbReference>
<feature type="domain" description="YqaJ viral recombinase" evidence="1">
    <location>
        <begin position="16"/>
        <end position="149"/>
    </location>
</feature>
<protein>
    <submittedName>
        <fullName evidence="2">Putative phage-type endonuclease</fullName>
    </submittedName>
</protein>
<dbReference type="Proteomes" id="UP000295371">
    <property type="component" value="Unassembled WGS sequence"/>
</dbReference>
<dbReference type="Pfam" id="PF09588">
    <property type="entry name" value="YqaJ"/>
    <property type="match status" value="1"/>
</dbReference>
<dbReference type="AlphaFoldDB" id="A0A4V3EMV8"/>
<dbReference type="NCBIfam" id="TIGR03033">
    <property type="entry name" value="phage_rel_nuc"/>
    <property type="match status" value="1"/>
</dbReference>
<evidence type="ECO:0000313" key="2">
    <source>
        <dbReference type="EMBL" id="TDT31128.1"/>
    </source>
</evidence>
<accession>A0A4V3EMV8</accession>
<name>A0A4V3EMV8_9ACTN</name>
<dbReference type="InterPro" id="IPR017482">
    <property type="entry name" value="Lambda-type_endonuclease"/>
</dbReference>
<dbReference type="InterPro" id="IPR011335">
    <property type="entry name" value="Restrct_endonuc-II-like"/>
</dbReference>
<dbReference type="SUPFAM" id="SSF52980">
    <property type="entry name" value="Restriction endonuclease-like"/>
    <property type="match status" value="1"/>
</dbReference>
<organism evidence="2 3">
    <name type="scientific">Naumannella halotolerans</name>
    <dbReference type="NCBI Taxonomy" id="993414"/>
    <lineage>
        <taxon>Bacteria</taxon>
        <taxon>Bacillati</taxon>
        <taxon>Actinomycetota</taxon>
        <taxon>Actinomycetes</taxon>
        <taxon>Propionibacteriales</taxon>
        <taxon>Propionibacteriaceae</taxon>
        <taxon>Naumannella</taxon>
    </lineage>
</organism>
<dbReference type="InterPro" id="IPR019080">
    <property type="entry name" value="YqaJ_viral_recombinase"/>
</dbReference>
<dbReference type="GO" id="GO:0004519">
    <property type="term" value="F:endonuclease activity"/>
    <property type="evidence" value="ECO:0007669"/>
    <property type="project" value="UniProtKB-KW"/>
</dbReference>
<keyword evidence="2" id="KW-0378">Hydrolase</keyword>
<evidence type="ECO:0000313" key="3">
    <source>
        <dbReference type="Proteomes" id="UP000295371"/>
    </source>
</evidence>
<sequence length="296" mass="32509">MDTRRIPTHAPGSDGWAQQRATGLGGSEVAAVLGLSPWESRFSLWHRKSGLIGPSPDMPATEWGRRLEAVILAKWAEDRPLANLQTGLTYLRDGWQIASPDAVATFADGAVEPVEIKAPQYDDEWGTPGTDEIPPYYLTQTRWYLHIGGWKRIHVAALFRGIDYREYVVEQDADDINLMVAEGRRFLDSIAAGERPDIDAHSATYQAVKQLHPLIEPVRVDVPDDVALAYVEAVAAAKSADTAKTEETARLADHMGNAKAAVWDGHTIATRQARGDGTPYVVASRNLTRYAKEIAA</sequence>
<proteinExistence type="predicted"/>
<comment type="caution">
    <text evidence="2">The sequence shown here is derived from an EMBL/GenBank/DDBJ whole genome shotgun (WGS) entry which is preliminary data.</text>
</comment>